<name>A0A0V1BDP5_TRISP</name>
<dbReference type="OrthoDB" id="5918026at2759"/>
<organism evidence="1 2">
    <name type="scientific">Trichinella spiralis</name>
    <name type="common">Trichina worm</name>
    <dbReference type="NCBI Taxonomy" id="6334"/>
    <lineage>
        <taxon>Eukaryota</taxon>
        <taxon>Metazoa</taxon>
        <taxon>Ecdysozoa</taxon>
        <taxon>Nematoda</taxon>
        <taxon>Enoplea</taxon>
        <taxon>Dorylaimia</taxon>
        <taxon>Trichinellida</taxon>
        <taxon>Trichinellidae</taxon>
        <taxon>Trichinella</taxon>
    </lineage>
</organism>
<gene>
    <name evidence="1" type="ORF">T01_8308</name>
</gene>
<proteinExistence type="predicted"/>
<accession>A0A0V1BDP5</accession>
<dbReference type="Proteomes" id="UP000054776">
    <property type="component" value="Unassembled WGS sequence"/>
</dbReference>
<keyword evidence="2" id="KW-1185">Reference proteome</keyword>
<dbReference type="EMBL" id="JYDH01000057">
    <property type="protein sequence ID" value="KRY35158.1"/>
    <property type="molecule type" value="Genomic_DNA"/>
</dbReference>
<sequence length="137" mass="16001">MLHRLWSLLADNVMRSPTILEVAPGIDERTLHLDGSQAIRRLSVSRRHFATAKLSGRSHWFFLQSSRTEWRVSSFLSDSRFPDGIITIKQRKLLQPHNNDYAHVPRYYHTPPLIFKSKSAYGSFTFLPLRCLEEKSY</sequence>
<evidence type="ECO:0000313" key="2">
    <source>
        <dbReference type="Proteomes" id="UP000054776"/>
    </source>
</evidence>
<protein>
    <submittedName>
        <fullName evidence="1">Uncharacterized protein</fullName>
    </submittedName>
</protein>
<dbReference type="InParanoid" id="A0A0V1BDP5"/>
<dbReference type="AlphaFoldDB" id="A0A0V1BDP5"/>
<evidence type="ECO:0000313" key="1">
    <source>
        <dbReference type="EMBL" id="KRY35158.1"/>
    </source>
</evidence>
<comment type="caution">
    <text evidence="1">The sequence shown here is derived from an EMBL/GenBank/DDBJ whole genome shotgun (WGS) entry which is preliminary data.</text>
</comment>
<reference evidence="1 2" key="1">
    <citation type="submission" date="2015-01" db="EMBL/GenBank/DDBJ databases">
        <title>Evolution of Trichinella species and genotypes.</title>
        <authorList>
            <person name="Korhonen P.K."/>
            <person name="Edoardo P."/>
            <person name="Giuseppe L.R."/>
            <person name="Gasser R.B."/>
        </authorList>
    </citation>
    <scope>NUCLEOTIDE SEQUENCE [LARGE SCALE GENOMIC DNA]</scope>
    <source>
        <strain evidence="1">ISS3</strain>
    </source>
</reference>